<feature type="signal peptide" evidence="1">
    <location>
        <begin position="1"/>
        <end position="20"/>
    </location>
</feature>
<sequence length="152" mass="16696">MKLKYLLVTLACTLSFQIAAKPSVNDMQQCQALIDFIEQKLSNPPAKYKSDLVDTAKLGLGKYDDYIQSDIVTPGLIEFNGGDKAKAAEMQKQVDAFKSSLTKALNQRYSQPGLFMDQVVALNECTKKAVPSGEALDDLKRSMESLIALVQS</sequence>
<dbReference type="AlphaFoldDB" id="A0AAV5NSK8"/>
<organism evidence="2 3">
    <name type="scientific">Vibrio penaeicida</name>
    <dbReference type="NCBI Taxonomy" id="104609"/>
    <lineage>
        <taxon>Bacteria</taxon>
        <taxon>Pseudomonadati</taxon>
        <taxon>Pseudomonadota</taxon>
        <taxon>Gammaproteobacteria</taxon>
        <taxon>Vibrionales</taxon>
        <taxon>Vibrionaceae</taxon>
        <taxon>Vibrio</taxon>
    </lineage>
</organism>
<comment type="caution">
    <text evidence="2">The sequence shown here is derived from an EMBL/GenBank/DDBJ whole genome shotgun (WGS) entry which is preliminary data.</text>
</comment>
<feature type="chain" id="PRO_5043932761" description="Histidine kinase" evidence="1">
    <location>
        <begin position="21"/>
        <end position="152"/>
    </location>
</feature>
<keyword evidence="1" id="KW-0732">Signal</keyword>
<dbReference type="Proteomes" id="UP001156690">
    <property type="component" value="Unassembled WGS sequence"/>
</dbReference>
<evidence type="ECO:0000313" key="3">
    <source>
        <dbReference type="Proteomes" id="UP001156690"/>
    </source>
</evidence>
<gene>
    <name evidence="2" type="ORF">GCM10007932_30250</name>
</gene>
<dbReference type="RefSeq" id="WP_126608419.1">
    <property type="nucleotide sequence ID" value="NZ_AP025144.1"/>
</dbReference>
<evidence type="ECO:0000256" key="1">
    <source>
        <dbReference type="SAM" id="SignalP"/>
    </source>
</evidence>
<name>A0AAV5NSK8_9VIBR</name>
<protein>
    <recommendedName>
        <fullName evidence="4">Histidine kinase</fullName>
    </recommendedName>
</protein>
<evidence type="ECO:0000313" key="2">
    <source>
        <dbReference type="EMBL" id="GLQ73665.1"/>
    </source>
</evidence>
<proteinExistence type="predicted"/>
<dbReference type="EMBL" id="BSNX01000037">
    <property type="protein sequence ID" value="GLQ73665.1"/>
    <property type="molecule type" value="Genomic_DNA"/>
</dbReference>
<keyword evidence="3" id="KW-1185">Reference proteome</keyword>
<accession>A0AAV5NSK8</accession>
<evidence type="ECO:0008006" key="4">
    <source>
        <dbReference type="Google" id="ProtNLM"/>
    </source>
</evidence>
<reference evidence="3" key="1">
    <citation type="journal article" date="2019" name="Int. J. Syst. Evol. Microbiol.">
        <title>The Global Catalogue of Microorganisms (GCM) 10K type strain sequencing project: providing services to taxonomists for standard genome sequencing and annotation.</title>
        <authorList>
            <consortium name="The Broad Institute Genomics Platform"/>
            <consortium name="The Broad Institute Genome Sequencing Center for Infectious Disease"/>
            <person name="Wu L."/>
            <person name="Ma J."/>
        </authorList>
    </citation>
    <scope>NUCLEOTIDE SEQUENCE [LARGE SCALE GENOMIC DNA]</scope>
    <source>
        <strain evidence="3">NBRC 15640</strain>
    </source>
</reference>